<dbReference type="SMART" id="SM00642">
    <property type="entry name" value="Aamy"/>
    <property type="match status" value="1"/>
</dbReference>
<keyword evidence="2" id="KW-0808">Transferase</keyword>
<dbReference type="InterPro" id="IPR029063">
    <property type="entry name" value="SAM-dependent_MTases_sf"/>
</dbReference>
<dbReference type="InterPro" id="IPR017853">
    <property type="entry name" value="GH"/>
</dbReference>
<dbReference type="OrthoDB" id="1740265at2759"/>
<feature type="domain" description="Glycosyl hydrolase family 13 catalytic" evidence="4">
    <location>
        <begin position="190"/>
        <end position="558"/>
    </location>
</feature>
<dbReference type="InterPro" id="IPR036390">
    <property type="entry name" value="WH_DNA-bd_sf"/>
</dbReference>
<dbReference type="InterPro" id="IPR036388">
    <property type="entry name" value="WH-like_DNA-bd_sf"/>
</dbReference>
<dbReference type="Gene3D" id="3.20.20.80">
    <property type="entry name" value="Glycosidases"/>
    <property type="match status" value="1"/>
</dbReference>
<dbReference type="GO" id="GO:0032259">
    <property type="term" value="P:methylation"/>
    <property type="evidence" value="ECO:0007669"/>
    <property type="project" value="UniProtKB-KW"/>
</dbReference>
<keyword evidence="3" id="KW-0949">S-adenosyl-L-methionine</keyword>
<dbReference type="InterPro" id="IPR012967">
    <property type="entry name" value="COMT_dimerisation"/>
</dbReference>
<evidence type="ECO:0000256" key="2">
    <source>
        <dbReference type="ARBA" id="ARBA00022679"/>
    </source>
</evidence>
<sequence>MAFNILERRKQKFVLWTPAQSAALKSPQLVIGTLDLGPPATVTKLFQGQLVASDQPDLWELDLHDISPPLQDNGVYHYWFEIEDTSPNSLGVVRVTDPLAYTVDYRVTQTRDEIVQPAAVIKFRSGTLWPCDIDGNEPDAVTIPAQGAIPDNNRLVIYELPTSWAKPKEVGAVEVDVGTFTDVLALFDLATAGDRFKDIPAIANEAIVADLGINALELLPIADAKPTGEWGYATAHYFAPDFDLGTASSLVKLVEKIHTLNIRLFLDVVMAFGHDPYIHIASKQFHLDPRGEPDNPDSYQSHTNQLRDGYGGQSWRYIQNTNTYDPQSGVSGNVHPAWAFHRAHLHRWMSDFGVGGYRLDSVNNIASYDFIRAYKEDAWALYRSRYDSSSDAKFLVIGEELSDPIDMISSGALNALWNEPFQGRVRAAILGEPTGGDDFSWTVRKMVNCTLDSDHPFTDGAQAINYITSHDTEGFRKERLFNFLSSNRVTDIERRAKLAFACLLTAVGIPMIFAGEEFCDQHDRPIAQKQIDPVDYARKSEDWRSRIFSYVSNLVRFRKECPGLGDDDTDFIHVDESRGGKIMAWKRGAPNHAPVVIVANFSDEETPGSEYFVENWPERDRSDWREVTQNRDVPREWVGREPLMHWEAKVYTYWSISQTPIEYSHHEYKTSSATMSGSSNRPPPLEPPLPVLSSLSSAIQTSISQYENANTSTEKAVALQKLQTASTKLSRVTTPIHQQFMELNFRPNVNVAVRIAVDMDLFGALALSGEPLGVVELAEKIGAEEEFVLRISRVLGAADILQESVSSSRLPAYSHTPLSRFLTTPPAQASTKHLFDNMLHGQVLSAGKYYLKYGFKNPEDAKNSPFTFANGAHNASLFDILSMMPERMALFNSAMTITSVLGLKEVITPYPFDHLEANADGVVLVDVGGGKGQVINEIRSVYPHIKGAIILEDMKLVLDGGTVVPEGEVALQPYDFFKEVQPIKGANYFLKSIFHDWPDRYCLQILGNLAPAMRGFPHSRLLICDLVLPDCNPSLGKVLRDMNMLLISGKERSLSQWHRLLSEGGFKILKIYGMDNANSSIIEAVLDN</sequence>
<dbReference type="Proteomes" id="UP000250140">
    <property type="component" value="Unassembled WGS sequence"/>
</dbReference>
<dbReference type="PROSITE" id="PS51683">
    <property type="entry name" value="SAM_OMT_II"/>
    <property type="match status" value="1"/>
</dbReference>
<evidence type="ECO:0000256" key="1">
    <source>
        <dbReference type="ARBA" id="ARBA00022603"/>
    </source>
</evidence>
<dbReference type="SUPFAM" id="SSF53335">
    <property type="entry name" value="S-adenosyl-L-methionine-dependent methyltransferases"/>
    <property type="match status" value="1"/>
</dbReference>
<dbReference type="EMBL" id="KV750914">
    <property type="protein sequence ID" value="OCL02669.1"/>
    <property type="molecule type" value="Genomic_DNA"/>
</dbReference>
<dbReference type="GO" id="GO:0016787">
    <property type="term" value="F:hydrolase activity"/>
    <property type="evidence" value="ECO:0007669"/>
    <property type="project" value="UniProtKB-KW"/>
</dbReference>
<dbReference type="PANTHER" id="PTHR43712">
    <property type="entry name" value="PUTATIVE (AFU_ORTHOLOGUE AFUA_4G14580)-RELATED"/>
    <property type="match status" value="1"/>
</dbReference>
<protein>
    <submittedName>
        <fullName evidence="5">Glycoside hydrolase family 13 protein</fullName>
    </submittedName>
</protein>
<evidence type="ECO:0000256" key="3">
    <source>
        <dbReference type="ARBA" id="ARBA00022691"/>
    </source>
</evidence>
<evidence type="ECO:0000259" key="4">
    <source>
        <dbReference type="SMART" id="SM00642"/>
    </source>
</evidence>
<dbReference type="Gene3D" id="3.40.50.150">
    <property type="entry name" value="Vaccinia Virus protein VP39"/>
    <property type="match status" value="1"/>
</dbReference>
<evidence type="ECO:0000313" key="6">
    <source>
        <dbReference type="Proteomes" id="UP000250140"/>
    </source>
</evidence>
<name>A0A8E2JMH9_9PEZI</name>
<reference evidence="5 6" key="1">
    <citation type="journal article" date="2016" name="Nat. Commun.">
        <title>Ectomycorrhizal ecology is imprinted in the genome of the dominant symbiotic fungus Cenococcum geophilum.</title>
        <authorList>
            <consortium name="DOE Joint Genome Institute"/>
            <person name="Peter M."/>
            <person name="Kohler A."/>
            <person name="Ohm R.A."/>
            <person name="Kuo A."/>
            <person name="Krutzmann J."/>
            <person name="Morin E."/>
            <person name="Arend M."/>
            <person name="Barry K.W."/>
            <person name="Binder M."/>
            <person name="Choi C."/>
            <person name="Clum A."/>
            <person name="Copeland A."/>
            <person name="Grisel N."/>
            <person name="Haridas S."/>
            <person name="Kipfer T."/>
            <person name="LaButti K."/>
            <person name="Lindquist E."/>
            <person name="Lipzen A."/>
            <person name="Maire R."/>
            <person name="Meier B."/>
            <person name="Mihaltcheva S."/>
            <person name="Molinier V."/>
            <person name="Murat C."/>
            <person name="Poggeler S."/>
            <person name="Quandt C.A."/>
            <person name="Sperisen C."/>
            <person name="Tritt A."/>
            <person name="Tisserant E."/>
            <person name="Crous P.W."/>
            <person name="Henrissat B."/>
            <person name="Nehls U."/>
            <person name="Egli S."/>
            <person name="Spatafora J.W."/>
            <person name="Grigoriev I.V."/>
            <person name="Martin F.M."/>
        </authorList>
    </citation>
    <scope>NUCLEOTIDE SEQUENCE [LARGE SCALE GENOMIC DNA]</scope>
    <source>
        <strain evidence="5 6">CBS 207.34</strain>
    </source>
</reference>
<dbReference type="GO" id="GO:0008171">
    <property type="term" value="F:O-methyltransferase activity"/>
    <property type="evidence" value="ECO:0007669"/>
    <property type="project" value="InterPro"/>
</dbReference>
<dbReference type="Pfam" id="PF00128">
    <property type="entry name" value="Alpha-amylase"/>
    <property type="match status" value="1"/>
</dbReference>
<dbReference type="SUPFAM" id="SSF46785">
    <property type="entry name" value="Winged helix' DNA-binding domain"/>
    <property type="match status" value="1"/>
</dbReference>
<keyword evidence="5" id="KW-0378">Hydrolase</keyword>
<dbReference type="GO" id="GO:0046983">
    <property type="term" value="F:protein dimerization activity"/>
    <property type="evidence" value="ECO:0007669"/>
    <property type="project" value="InterPro"/>
</dbReference>
<evidence type="ECO:0000313" key="5">
    <source>
        <dbReference type="EMBL" id="OCL02669.1"/>
    </source>
</evidence>
<dbReference type="Gene3D" id="1.10.10.10">
    <property type="entry name" value="Winged helix-like DNA-binding domain superfamily/Winged helix DNA-binding domain"/>
    <property type="match status" value="1"/>
</dbReference>
<dbReference type="AlphaFoldDB" id="A0A8E2JMH9"/>
<dbReference type="SUPFAM" id="SSF51445">
    <property type="entry name" value="(Trans)glycosidases"/>
    <property type="match status" value="1"/>
</dbReference>
<dbReference type="InterPro" id="IPR016461">
    <property type="entry name" value="COMT-like"/>
</dbReference>
<dbReference type="Pfam" id="PF08100">
    <property type="entry name" value="Dimerisation"/>
    <property type="match status" value="1"/>
</dbReference>
<dbReference type="PANTHER" id="PTHR43712:SF2">
    <property type="entry name" value="O-METHYLTRANSFERASE CICE"/>
    <property type="match status" value="1"/>
</dbReference>
<organism evidence="5 6">
    <name type="scientific">Glonium stellatum</name>
    <dbReference type="NCBI Taxonomy" id="574774"/>
    <lineage>
        <taxon>Eukaryota</taxon>
        <taxon>Fungi</taxon>
        <taxon>Dikarya</taxon>
        <taxon>Ascomycota</taxon>
        <taxon>Pezizomycotina</taxon>
        <taxon>Dothideomycetes</taxon>
        <taxon>Pleosporomycetidae</taxon>
        <taxon>Gloniales</taxon>
        <taxon>Gloniaceae</taxon>
        <taxon>Glonium</taxon>
    </lineage>
</organism>
<keyword evidence="1" id="KW-0489">Methyltransferase</keyword>
<keyword evidence="6" id="KW-1185">Reference proteome</keyword>
<dbReference type="InterPro" id="IPR001077">
    <property type="entry name" value="COMT_C"/>
</dbReference>
<accession>A0A8E2JMH9</accession>
<gene>
    <name evidence="5" type="ORF">AOQ84DRAFT_228685</name>
</gene>
<proteinExistence type="predicted"/>
<dbReference type="InterPro" id="IPR006047">
    <property type="entry name" value="GH13_cat_dom"/>
</dbReference>
<dbReference type="GO" id="GO:0005975">
    <property type="term" value="P:carbohydrate metabolic process"/>
    <property type="evidence" value="ECO:0007669"/>
    <property type="project" value="InterPro"/>
</dbReference>
<dbReference type="Pfam" id="PF00891">
    <property type="entry name" value="Methyltransf_2"/>
    <property type="match status" value="1"/>
</dbReference>